<accession>A0AAD7EXC1</accession>
<evidence type="ECO:0000313" key="4">
    <source>
        <dbReference type="Proteomes" id="UP001218218"/>
    </source>
</evidence>
<keyword evidence="1" id="KW-1133">Transmembrane helix</keyword>
<feature type="transmembrane region" description="Helical" evidence="1">
    <location>
        <begin position="226"/>
        <end position="245"/>
    </location>
</feature>
<name>A0AAD7EXC1_9AGAR</name>
<evidence type="ECO:0000259" key="2">
    <source>
        <dbReference type="Pfam" id="PF20151"/>
    </source>
</evidence>
<gene>
    <name evidence="3" type="ORF">DFH08DRAFT_1076442</name>
</gene>
<comment type="caution">
    <text evidence="3">The sequence shown here is derived from an EMBL/GenBank/DDBJ whole genome shotgun (WGS) entry which is preliminary data.</text>
</comment>
<keyword evidence="1" id="KW-0472">Membrane</keyword>
<keyword evidence="4" id="KW-1185">Reference proteome</keyword>
<reference evidence="3" key="1">
    <citation type="submission" date="2023-03" db="EMBL/GenBank/DDBJ databases">
        <title>Massive genome expansion in bonnet fungi (Mycena s.s.) driven by repeated elements and novel gene families across ecological guilds.</title>
        <authorList>
            <consortium name="Lawrence Berkeley National Laboratory"/>
            <person name="Harder C.B."/>
            <person name="Miyauchi S."/>
            <person name="Viragh M."/>
            <person name="Kuo A."/>
            <person name="Thoen E."/>
            <person name="Andreopoulos B."/>
            <person name="Lu D."/>
            <person name="Skrede I."/>
            <person name="Drula E."/>
            <person name="Henrissat B."/>
            <person name="Morin E."/>
            <person name="Kohler A."/>
            <person name="Barry K."/>
            <person name="LaButti K."/>
            <person name="Morin E."/>
            <person name="Salamov A."/>
            <person name="Lipzen A."/>
            <person name="Mereny Z."/>
            <person name="Hegedus B."/>
            <person name="Baldrian P."/>
            <person name="Stursova M."/>
            <person name="Weitz H."/>
            <person name="Taylor A."/>
            <person name="Grigoriev I.V."/>
            <person name="Nagy L.G."/>
            <person name="Martin F."/>
            <person name="Kauserud H."/>
        </authorList>
    </citation>
    <scope>NUCLEOTIDE SEQUENCE</scope>
    <source>
        <strain evidence="3">CBHHK002</strain>
    </source>
</reference>
<keyword evidence="1" id="KW-0812">Transmembrane</keyword>
<feature type="transmembrane region" description="Helical" evidence="1">
    <location>
        <begin position="20"/>
        <end position="39"/>
    </location>
</feature>
<dbReference type="EMBL" id="JARIHO010000009">
    <property type="protein sequence ID" value="KAJ7355320.1"/>
    <property type="molecule type" value="Genomic_DNA"/>
</dbReference>
<feature type="domain" description="DUF6533" evidence="2">
    <location>
        <begin position="22"/>
        <end position="67"/>
    </location>
</feature>
<dbReference type="InterPro" id="IPR045340">
    <property type="entry name" value="DUF6533"/>
</dbReference>
<feature type="transmembrane region" description="Helical" evidence="1">
    <location>
        <begin position="251"/>
        <end position="271"/>
    </location>
</feature>
<dbReference type="Proteomes" id="UP001218218">
    <property type="component" value="Unassembled WGS sequence"/>
</dbReference>
<evidence type="ECO:0000256" key="1">
    <source>
        <dbReference type="SAM" id="Phobius"/>
    </source>
</evidence>
<organism evidence="3 4">
    <name type="scientific">Mycena albidolilacea</name>
    <dbReference type="NCBI Taxonomy" id="1033008"/>
    <lineage>
        <taxon>Eukaryota</taxon>
        <taxon>Fungi</taxon>
        <taxon>Dikarya</taxon>
        <taxon>Basidiomycota</taxon>
        <taxon>Agaricomycotina</taxon>
        <taxon>Agaricomycetes</taxon>
        <taxon>Agaricomycetidae</taxon>
        <taxon>Agaricales</taxon>
        <taxon>Marasmiineae</taxon>
        <taxon>Mycenaceae</taxon>
        <taxon>Mycena</taxon>
    </lineage>
</organism>
<dbReference type="AlphaFoldDB" id="A0AAD7EXC1"/>
<proteinExistence type="predicted"/>
<dbReference type="Pfam" id="PF20151">
    <property type="entry name" value="DUF6533"/>
    <property type="match status" value="1"/>
</dbReference>
<feature type="transmembrane region" description="Helical" evidence="1">
    <location>
        <begin position="127"/>
        <end position="148"/>
    </location>
</feature>
<feature type="transmembrane region" description="Helical" evidence="1">
    <location>
        <begin position="101"/>
        <end position="120"/>
    </location>
</feature>
<protein>
    <recommendedName>
        <fullName evidence="2">DUF6533 domain-containing protein</fullName>
    </recommendedName>
</protein>
<evidence type="ECO:0000313" key="3">
    <source>
        <dbReference type="EMBL" id="KAJ7355320.1"/>
    </source>
</evidence>
<sequence>MSVNPTVDDLTIAQDERLVVSLYIAAFVILVYDYLLTFGDEVTHVWIPGRAANRGARWFLFVRYLSMGVNIAMLGTTLTKYPPEMYLNSIMCNRIHAVREFLLVVQQFTVGCTMILRVYAMYNLDKRVLACLLVPALVTVGIGVWSVLPDNTDRASHDTIITFLGCHTPLSRTHDHRLAAAWGAELGCETIALCLTIYRSIKRVRVPRIFSYSSVSLWEIMLRDGVMYFSVVCIVNLANILMYRFGDFATAGSLGWPTASISVVMITRVMLHLHAAAVQADSQLYSSSTTRLATLEFADSW</sequence>
<feature type="transmembrane region" description="Helical" evidence="1">
    <location>
        <begin position="60"/>
        <end position="81"/>
    </location>
</feature>